<dbReference type="InterPro" id="IPR007874">
    <property type="entry name" value="MinC_N"/>
</dbReference>
<evidence type="ECO:0000256" key="2">
    <source>
        <dbReference type="ARBA" id="ARBA00022618"/>
    </source>
</evidence>
<keyword evidence="2 6" id="KW-0132">Cell division</keyword>
<comment type="caution">
    <text evidence="10">The sequence shown here is derived from an EMBL/GenBank/DDBJ whole genome shotgun (WGS) entry which is preliminary data.</text>
</comment>
<evidence type="ECO:0000313" key="11">
    <source>
        <dbReference type="Proteomes" id="UP000606490"/>
    </source>
</evidence>
<sequence length="278" mass="28950">MAWAAAAALPDNPFARRGRSESALSSQTLPEAFRLRAGNFNLLVLRLLDPRPEAVLPALGDQFRRAPGFLRFAPIVIGLDDLEVAPEAMDFRGLVQGLRALEIVPIGTTGGTQAMKQAAQHAGLPPLRPVGGKEAETDLPVPAPAAEAPPPAPQPVAAAPVAPEFQGSGRAAMLVTEPVRSGQRIYAQGADLIVTATVNPGAEVIADGNVHVYGALRGRAVAGAADDATARIFALNFDPELVAIAGFYAVREGLGDAPIGRAVQVRLEGEEMRFAPLG</sequence>
<dbReference type="PANTHER" id="PTHR34108:SF1">
    <property type="entry name" value="SEPTUM SITE-DETERMINING PROTEIN MINC"/>
    <property type="match status" value="1"/>
</dbReference>
<dbReference type="Gene3D" id="3.30.70.260">
    <property type="match status" value="1"/>
</dbReference>
<dbReference type="Gene3D" id="2.160.20.70">
    <property type="match status" value="1"/>
</dbReference>
<gene>
    <name evidence="6 10" type="primary">minC</name>
    <name evidence="10" type="ORF">JMJ55_03205</name>
</gene>
<evidence type="ECO:0000259" key="9">
    <source>
        <dbReference type="Pfam" id="PF05209"/>
    </source>
</evidence>
<accession>A0ABS1UXY5</accession>
<evidence type="ECO:0000259" key="8">
    <source>
        <dbReference type="Pfam" id="PF03775"/>
    </source>
</evidence>
<feature type="domain" description="Septum formation inhibitor MinC N-terminal" evidence="9">
    <location>
        <begin position="33"/>
        <end position="105"/>
    </location>
</feature>
<keyword evidence="3 6" id="KW-0717">Septation</keyword>
<comment type="subunit">
    <text evidence="6">Interacts with MinD and FtsZ.</text>
</comment>
<dbReference type="Proteomes" id="UP000606490">
    <property type="component" value="Unassembled WGS sequence"/>
</dbReference>
<evidence type="ECO:0000256" key="7">
    <source>
        <dbReference type="SAM" id="MobiDB-lite"/>
    </source>
</evidence>
<dbReference type="NCBIfam" id="TIGR01222">
    <property type="entry name" value="minC"/>
    <property type="match status" value="1"/>
</dbReference>
<evidence type="ECO:0000256" key="4">
    <source>
        <dbReference type="ARBA" id="ARBA00023306"/>
    </source>
</evidence>
<dbReference type="Pfam" id="PF05209">
    <property type="entry name" value="MinC_N"/>
    <property type="match status" value="1"/>
</dbReference>
<feature type="domain" description="Septum formation inhibitor MinC C-terminal" evidence="8">
    <location>
        <begin position="175"/>
        <end position="273"/>
    </location>
</feature>
<organism evidence="10 11">
    <name type="scientific">Belnapia mucosa</name>
    <dbReference type="NCBI Taxonomy" id="2804532"/>
    <lineage>
        <taxon>Bacteria</taxon>
        <taxon>Pseudomonadati</taxon>
        <taxon>Pseudomonadota</taxon>
        <taxon>Alphaproteobacteria</taxon>
        <taxon>Acetobacterales</taxon>
        <taxon>Roseomonadaceae</taxon>
        <taxon>Belnapia</taxon>
    </lineage>
</organism>
<dbReference type="InterPro" id="IPR005526">
    <property type="entry name" value="Septum_form_inhib_MinC_C"/>
</dbReference>
<evidence type="ECO:0000256" key="3">
    <source>
        <dbReference type="ARBA" id="ARBA00023210"/>
    </source>
</evidence>
<protein>
    <recommendedName>
        <fullName evidence="6">Probable septum site-determining protein MinC</fullName>
    </recommendedName>
</protein>
<comment type="function">
    <text evidence="5 6">Cell division inhibitor that blocks the formation of polar Z ring septums. Rapidly oscillates between the poles of the cell to destabilize FtsZ filaments that have formed before they mature into polar Z rings. Prevents FtsZ polymerization.</text>
</comment>
<proteinExistence type="inferred from homology"/>
<dbReference type="Pfam" id="PF03775">
    <property type="entry name" value="MinC_C"/>
    <property type="match status" value="1"/>
</dbReference>
<keyword evidence="4 6" id="KW-0131">Cell cycle</keyword>
<dbReference type="InterPro" id="IPR016098">
    <property type="entry name" value="CAP/MinC_C"/>
</dbReference>
<dbReference type="SUPFAM" id="SSF63848">
    <property type="entry name" value="Cell-division inhibitor MinC, C-terminal domain"/>
    <property type="match status" value="1"/>
</dbReference>
<feature type="compositionally biased region" description="Pro residues" evidence="7">
    <location>
        <begin position="141"/>
        <end position="154"/>
    </location>
</feature>
<reference evidence="10 11" key="1">
    <citation type="submission" date="2021-01" db="EMBL/GenBank/DDBJ databases">
        <title>Belnapia mucosa sp. nov. and Belnapia arida sp. nov., isolated from the Tabernas Desert (Almeria, Spain).</title>
        <authorList>
            <person name="Molina-Menor E."/>
            <person name="Vidal-Verdu A."/>
            <person name="Calonge A."/>
            <person name="Satari L."/>
            <person name="Pereto Magraner J."/>
            <person name="Porcar Miralles M."/>
        </authorList>
    </citation>
    <scope>NUCLEOTIDE SEQUENCE [LARGE SCALE GENOMIC DNA]</scope>
    <source>
        <strain evidence="10 11">T6</strain>
    </source>
</reference>
<evidence type="ECO:0000256" key="5">
    <source>
        <dbReference type="ARBA" id="ARBA00025606"/>
    </source>
</evidence>
<evidence type="ECO:0000256" key="6">
    <source>
        <dbReference type="HAMAP-Rule" id="MF_00267"/>
    </source>
</evidence>
<dbReference type="PANTHER" id="PTHR34108">
    <property type="entry name" value="SEPTUM SITE-DETERMINING PROTEIN MINC"/>
    <property type="match status" value="1"/>
</dbReference>
<evidence type="ECO:0000313" key="10">
    <source>
        <dbReference type="EMBL" id="MBL6454316.1"/>
    </source>
</evidence>
<name>A0ABS1UXY5_9PROT</name>
<comment type="similarity">
    <text evidence="1 6">Belongs to the MinC family.</text>
</comment>
<dbReference type="InterPro" id="IPR013033">
    <property type="entry name" value="MinC"/>
</dbReference>
<dbReference type="InterPro" id="IPR036145">
    <property type="entry name" value="MinC_C_sf"/>
</dbReference>
<feature type="region of interest" description="Disordered" evidence="7">
    <location>
        <begin position="128"/>
        <end position="158"/>
    </location>
</feature>
<keyword evidence="11" id="KW-1185">Reference proteome</keyword>
<dbReference type="EMBL" id="JAEUXJ010000001">
    <property type="protein sequence ID" value="MBL6454316.1"/>
    <property type="molecule type" value="Genomic_DNA"/>
</dbReference>
<evidence type="ECO:0000256" key="1">
    <source>
        <dbReference type="ARBA" id="ARBA00006291"/>
    </source>
</evidence>
<dbReference type="HAMAP" id="MF_00267">
    <property type="entry name" value="MinC"/>
    <property type="match status" value="1"/>
</dbReference>